<keyword evidence="11" id="KW-0812">Transmembrane</keyword>
<feature type="transmembrane region" description="Helical" evidence="11">
    <location>
        <begin position="121"/>
        <end position="140"/>
    </location>
</feature>
<evidence type="ECO:0000256" key="6">
    <source>
        <dbReference type="ARBA" id="ARBA00022777"/>
    </source>
</evidence>
<keyword evidence="7 15" id="KW-0067">ATP-binding</keyword>
<dbReference type="PANTHER" id="PTHR43065">
    <property type="entry name" value="SENSOR HISTIDINE KINASE"/>
    <property type="match status" value="1"/>
</dbReference>
<feature type="transmembrane region" description="Helical" evidence="11">
    <location>
        <begin position="147"/>
        <end position="168"/>
    </location>
</feature>
<dbReference type="InterPro" id="IPR036097">
    <property type="entry name" value="HisK_dim/P_sf"/>
</dbReference>
<dbReference type="InterPro" id="IPR036890">
    <property type="entry name" value="HATPase_C_sf"/>
</dbReference>
<dbReference type="SMART" id="SM00091">
    <property type="entry name" value="PAS"/>
    <property type="match status" value="1"/>
</dbReference>
<proteinExistence type="predicted"/>
<dbReference type="SUPFAM" id="SSF52172">
    <property type="entry name" value="CheY-like"/>
    <property type="match status" value="1"/>
</dbReference>
<evidence type="ECO:0000256" key="4">
    <source>
        <dbReference type="ARBA" id="ARBA00022679"/>
    </source>
</evidence>
<evidence type="ECO:0000256" key="2">
    <source>
        <dbReference type="ARBA" id="ARBA00012438"/>
    </source>
</evidence>
<dbReference type="Gene3D" id="1.10.287.130">
    <property type="match status" value="1"/>
</dbReference>
<dbReference type="Gene3D" id="3.40.50.2300">
    <property type="match status" value="1"/>
</dbReference>
<feature type="coiled-coil region" evidence="10">
    <location>
        <begin position="668"/>
        <end position="695"/>
    </location>
</feature>
<dbReference type="Pfam" id="PF00512">
    <property type="entry name" value="HisKA"/>
    <property type="match status" value="1"/>
</dbReference>
<dbReference type="SMART" id="SM00448">
    <property type="entry name" value="REC"/>
    <property type="match status" value="1"/>
</dbReference>
<dbReference type="PROSITE" id="PS50112">
    <property type="entry name" value="PAS"/>
    <property type="match status" value="1"/>
</dbReference>
<dbReference type="RefSeq" id="WP_353713948.1">
    <property type="nucleotide sequence ID" value="NZ_CP159307.1"/>
</dbReference>
<dbReference type="SMART" id="SM00387">
    <property type="entry name" value="HATPase_c"/>
    <property type="match status" value="1"/>
</dbReference>
<dbReference type="SUPFAM" id="SSF55785">
    <property type="entry name" value="PYP-like sensor domain (PAS domain)"/>
    <property type="match status" value="1"/>
</dbReference>
<dbReference type="PRINTS" id="PR00344">
    <property type="entry name" value="BCTRLSENSOR"/>
</dbReference>
<feature type="modified residue" description="4-aspartylphosphate" evidence="9">
    <location>
        <position position="988"/>
    </location>
</feature>
<keyword evidence="4" id="KW-0808">Transferase</keyword>
<dbReference type="NCBIfam" id="TIGR00229">
    <property type="entry name" value="sensory_box"/>
    <property type="match status" value="1"/>
</dbReference>
<keyword evidence="6" id="KW-0418">Kinase</keyword>
<dbReference type="InterPro" id="IPR005467">
    <property type="entry name" value="His_kinase_dom"/>
</dbReference>
<evidence type="ECO:0000256" key="3">
    <source>
        <dbReference type="ARBA" id="ARBA00022553"/>
    </source>
</evidence>
<dbReference type="SUPFAM" id="SSF47384">
    <property type="entry name" value="Homodimeric domain of signal transducing histidine kinase"/>
    <property type="match status" value="1"/>
</dbReference>
<name>A0AAU8G709_9CHLR</name>
<dbReference type="InterPro" id="IPR003661">
    <property type="entry name" value="HisK_dim/P_dom"/>
</dbReference>
<dbReference type="PROSITE" id="PS50110">
    <property type="entry name" value="RESPONSE_REGULATORY"/>
    <property type="match status" value="1"/>
</dbReference>
<feature type="domain" description="PAS" evidence="14">
    <location>
        <begin position="565"/>
        <end position="617"/>
    </location>
</feature>
<dbReference type="SMART" id="SM00388">
    <property type="entry name" value="HisKA"/>
    <property type="match status" value="1"/>
</dbReference>
<feature type="domain" description="Histidine kinase" evidence="12">
    <location>
        <begin position="704"/>
        <end position="916"/>
    </location>
</feature>
<organism evidence="15">
    <name type="scientific">Dehalogenimonas sp. 4OHTPN</name>
    <dbReference type="NCBI Taxonomy" id="3166643"/>
    <lineage>
        <taxon>Bacteria</taxon>
        <taxon>Bacillati</taxon>
        <taxon>Chloroflexota</taxon>
        <taxon>Dehalococcoidia</taxon>
        <taxon>Dehalococcoidales</taxon>
        <taxon>Dehalococcoidaceae</taxon>
        <taxon>Dehalogenimonas</taxon>
    </lineage>
</organism>
<dbReference type="Gene3D" id="3.30.450.20">
    <property type="entry name" value="PAS domain"/>
    <property type="match status" value="1"/>
</dbReference>
<dbReference type="CDD" id="cd00082">
    <property type="entry name" value="HisKA"/>
    <property type="match status" value="1"/>
</dbReference>
<dbReference type="InterPro" id="IPR011006">
    <property type="entry name" value="CheY-like_superfamily"/>
</dbReference>
<dbReference type="Gene3D" id="3.30.450.40">
    <property type="match status" value="1"/>
</dbReference>
<keyword evidence="11" id="KW-1133">Transmembrane helix</keyword>
<gene>
    <name evidence="15" type="ORF">ABV300_05775</name>
</gene>
<sequence length="1062" mass="115600">MVDDLLRSEGLPRHILPLSFGPVYYQTGLVLGGQVISLKNDKEQWVVESVDPFGIGSELGIAPGDIPLVIDGLPADQYLSSFKESDWIRVVRQITVVNPNGTILDADSSLTQPASSATIDLIMWLLPCLAFWVVGIYVYLRNPKNEASVLLLACSLVFGLALSSNLASDRLAPLALHITVIASTIGPWLLLHFFLILPEERAWLRHRPHQYLVYVLPALIVIAYPFIGQSNGQPLPDFRTFRLIGYGVGFLGVIGVVVFNLLRAADSRTRHQMVIILLGCMAALLPFLIFSVFPGVQDDGVFLQSNITVAFLSFIPLSLGYAVIARQLMNIDVVVRRGVVYGLITLLMAAVLAGVFALVLSSGVAPGFAQQFILALFLSAIAVLLLGPARSATEALVDKFFYKDRHDYQQIIQSLSASLSATASVEVASSLIIDAPMTAMNLSGACLFVATDETSFVFAAARGIYADRSFELELMDFVKRRTPSTEYPNVVGSKDVAYMIPLTAAGKTVGVLFLSGKASRQEFSNSDHFLIRSLTSVAAVSLRGLLIAERDIFERRKNDQAILIAKQEWESTFDSIPDLICIMDKDHNIIRVNRSMADKTGMLPAEAVGKKCYQIMHDTCVLPGFCPGLGDRNRCGLGDEIVQGDNTYQVNITPIKIGGKSSGRYVHIARDITAVKKAEAEQQRLKEKAELSSRLAAVGEMAAGIAHEINNPLTGVLGFSELLLARSDLAPEVADDLKVIADGSRRVAEIVKRMLTFAHQTKPLKSRVDITELIDNTLELRAYVLKTSGIEVVKKYSENLPWIIVDPGQMQQVILNLIVNAEYAIKHTGNPGKLTITAALEARYLRLIFADSGPGIDNVTITKIFQPFFTTKNPGEGTGLGLALSRSIVEEHGGTLEVASSPRCGAAFTILLPIVQISVSAAENRDSSVNNLEHQSAAVILVIDDEECIRNLAVESLSGEDRHVDTAASAAQALILLSKKDYDIIVMDLRLPGTSGMALYAEIIDRRPEMAGRIVIITGDTLGEDVKMFLETHRLPSLVKPFEPAALATAVAQTLCDVKRRI</sequence>
<dbReference type="InterPro" id="IPR001789">
    <property type="entry name" value="Sig_transdc_resp-reg_receiver"/>
</dbReference>
<feature type="transmembrane region" description="Helical" evidence="11">
    <location>
        <begin position="305"/>
        <end position="326"/>
    </location>
</feature>
<evidence type="ECO:0000256" key="7">
    <source>
        <dbReference type="ARBA" id="ARBA00022840"/>
    </source>
</evidence>
<dbReference type="EC" id="2.7.13.3" evidence="2"/>
<evidence type="ECO:0000259" key="12">
    <source>
        <dbReference type="PROSITE" id="PS50109"/>
    </source>
</evidence>
<evidence type="ECO:0000256" key="10">
    <source>
        <dbReference type="SAM" id="Coils"/>
    </source>
</evidence>
<dbReference type="Pfam" id="PF13426">
    <property type="entry name" value="PAS_9"/>
    <property type="match status" value="1"/>
</dbReference>
<feature type="transmembrane region" description="Helical" evidence="11">
    <location>
        <begin position="209"/>
        <end position="227"/>
    </location>
</feature>
<feature type="domain" description="Response regulatory" evidence="13">
    <location>
        <begin position="939"/>
        <end position="1055"/>
    </location>
</feature>
<accession>A0AAU8G709</accession>
<dbReference type="InterPro" id="IPR004358">
    <property type="entry name" value="Sig_transdc_His_kin-like_C"/>
</dbReference>
<keyword evidence="3 9" id="KW-0597">Phosphoprotein</keyword>
<dbReference type="PANTHER" id="PTHR43065:SF10">
    <property type="entry name" value="PEROXIDE STRESS-ACTIVATED HISTIDINE KINASE MAK3"/>
    <property type="match status" value="1"/>
</dbReference>
<dbReference type="GO" id="GO:0000155">
    <property type="term" value="F:phosphorelay sensor kinase activity"/>
    <property type="evidence" value="ECO:0007669"/>
    <property type="project" value="InterPro"/>
</dbReference>
<evidence type="ECO:0000256" key="5">
    <source>
        <dbReference type="ARBA" id="ARBA00022741"/>
    </source>
</evidence>
<dbReference type="SUPFAM" id="SSF55874">
    <property type="entry name" value="ATPase domain of HSP90 chaperone/DNA topoisomerase II/histidine kinase"/>
    <property type="match status" value="1"/>
</dbReference>
<feature type="transmembrane region" description="Helical" evidence="11">
    <location>
        <begin position="368"/>
        <end position="386"/>
    </location>
</feature>
<evidence type="ECO:0000256" key="11">
    <source>
        <dbReference type="SAM" id="Phobius"/>
    </source>
</evidence>
<comment type="catalytic activity">
    <reaction evidence="1">
        <text>ATP + protein L-histidine = ADP + protein N-phospho-L-histidine.</text>
        <dbReference type="EC" id="2.7.13.3"/>
    </reaction>
</comment>
<evidence type="ECO:0000256" key="9">
    <source>
        <dbReference type="PROSITE-ProRule" id="PRU00169"/>
    </source>
</evidence>
<evidence type="ECO:0000313" key="15">
    <source>
        <dbReference type="EMBL" id="XCH32676.1"/>
    </source>
</evidence>
<dbReference type="SUPFAM" id="SSF55781">
    <property type="entry name" value="GAF domain-like"/>
    <property type="match status" value="1"/>
</dbReference>
<dbReference type="EMBL" id="CP159307">
    <property type="protein sequence ID" value="XCH32676.1"/>
    <property type="molecule type" value="Genomic_DNA"/>
</dbReference>
<evidence type="ECO:0000259" key="13">
    <source>
        <dbReference type="PROSITE" id="PS50110"/>
    </source>
</evidence>
<keyword evidence="5" id="KW-0547">Nucleotide-binding</keyword>
<feature type="transmembrane region" description="Helical" evidence="11">
    <location>
        <begin position="274"/>
        <end position="293"/>
    </location>
</feature>
<keyword evidence="10" id="KW-0175">Coiled coil</keyword>
<dbReference type="Pfam" id="PF00072">
    <property type="entry name" value="Response_reg"/>
    <property type="match status" value="1"/>
</dbReference>
<feature type="transmembrane region" description="Helical" evidence="11">
    <location>
        <begin position="174"/>
        <end position="197"/>
    </location>
</feature>
<evidence type="ECO:0000256" key="1">
    <source>
        <dbReference type="ARBA" id="ARBA00000085"/>
    </source>
</evidence>
<keyword evidence="8" id="KW-0902">Two-component regulatory system</keyword>
<evidence type="ECO:0000259" key="14">
    <source>
        <dbReference type="PROSITE" id="PS50112"/>
    </source>
</evidence>
<keyword evidence="11" id="KW-0472">Membrane</keyword>
<dbReference type="InterPro" id="IPR035965">
    <property type="entry name" value="PAS-like_dom_sf"/>
</dbReference>
<dbReference type="InterPro" id="IPR029016">
    <property type="entry name" value="GAF-like_dom_sf"/>
</dbReference>
<feature type="transmembrane region" description="Helical" evidence="11">
    <location>
        <begin position="338"/>
        <end position="362"/>
    </location>
</feature>
<evidence type="ECO:0000256" key="8">
    <source>
        <dbReference type="ARBA" id="ARBA00023012"/>
    </source>
</evidence>
<dbReference type="InterPro" id="IPR003594">
    <property type="entry name" value="HATPase_dom"/>
</dbReference>
<protein>
    <recommendedName>
        <fullName evidence="2">histidine kinase</fullName>
        <ecNumber evidence="2">2.7.13.3</ecNumber>
    </recommendedName>
</protein>
<dbReference type="Pfam" id="PF02518">
    <property type="entry name" value="HATPase_c"/>
    <property type="match status" value="1"/>
</dbReference>
<dbReference type="Gene3D" id="3.30.565.10">
    <property type="entry name" value="Histidine kinase-like ATPase, C-terminal domain"/>
    <property type="match status" value="1"/>
</dbReference>
<feature type="transmembrane region" description="Helical" evidence="11">
    <location>
        <begin position="243"/>
        <end position="262"/>
    </location>
</feature>
<reference evidence="15" key="1">
    <citation type="submission" date="2024-06" db="EMBL/GenBank/DDBJ databases">
        <title>A Novel Isolate, Dehalogenimonas sp. Strain 4OHTPN, Dechlorinates Aromatic 4 Hydroxy chlorothalonil by a Novel Reductive Dehalogenase.</title>
        <authorList>
            <person name="Liu G."/>
        </authorList>
    </citation>
    <scope>NUCLEOTIDE SEQUENCE</scope>
    <source>
        <strain evidence="15">4OHTPN</strain>
    </source>
</reference>
<dbReference type="CDD" id="cd00130">
    <property type="entry name" value="PAS"/>
    <property type="match status" value="1"/>
</dbReference>
<dbReference type="InterPro" id="IPR000014">
    <property type="entry name" value="PAS"/>
</dbReference>
<dbReference type="PROSITE" id="PS50109">
    <property type="entry name" value="HIS_KIN"/>
    <property type="match status" value="1"/>
</dbReference>
<dbReference type="AlphaFoldDB" id="A0AAU8G709"/>
<dbReference type="GO" id="GO:0005524">
    <property type="term" value="F:ATP binding"/>
    <property type="evidence" value="ECO:0007669"/>
    <property type="project" value="UniProtKB-KW"/>
</dbReference>